<name>A0AAP4BBN9_9FIRM</name>
<feature type="transmembrane region" description="Helical" evidence="1">
    <location>
        <begin position="195"/>
        <end position="213"/>
    </location>
</feature>
<feature type="transmembrane region" description="Helical" evidence="1">
    <location>
        <begin position="12"/>
        <end position="35"/>
    </location>
</feature>
<feature type="transmembrane region" description="Helical" evidence="1">
    <location>
        <begin position="267"/>
        <end position="291"/>
    </location>
</feature>
<dbReference type="InterPro" id="IPR002656">
    <property type="entry name" value="Acyl_transf_3_dom"/>
</dbReference>
<comment type="caution">
    <text evidence="3">The sequence shown here is derived from an EMBL/GenBank/DDBJ whole genome shotgun (WGS) entry which is preliminary data.</text>
</comment>
<feature type="transmembrane region" description="Helical" evidence="1">
    <location>
        <begin position="47"/>
        <end position="67"/>
    </location>
</feature>
<feature type="domain" description="Acyltransferase 3" evidence="2">
    <location>
        <begin position="14"/>
        <end position="316"/>
    </location>
</feature>
<feature type="transmembrane region" description="Helical" evidence="1">
    <location>
        <begin position="233"/>
        <end position="255"/>
    </location>
</feature>
<dbReference type="AlphaFoldDB" id="A0AAP4BBN9"/>
<dbReference type="GO" id="GO:0016747">
    <property type="term" value="F:acyltransferase activity, transferring groups other than amino-acyl groups"/>
    <property type="evidence" value="ECO:0007669"/>
    <property type="project" value="InterPro"/>
</dbReference>
<evidence type="ECO:0000259" key="2">
    <source>
        <dbReference type="Pfam" id="PF01757"/>
    </source>
</evidence>
<keyword evidence="4" id="KW-1185">Reference proteome</keyword>
<dbReference type="PANTHER" id="PTHR37312:SF1">
    <property type="entry name" value="MEMBRANE-BOUND ACYLTRANSFERASE YKRP-RELATED"/>
    <property type="match status" value="1"/>
</dbReference>
<dbReference type="PANTHER" id="PTHR37312">
    <property type="entry name" value="MEMBRANE-BOUND ACYLTRANSFERASE YKRP-RELATED"/>
    <property type="match status" value="1"/>
</dbReference>
<proteinExistence type="predicted"/>
<dbReference type="Proteomes" id="UP001300383">
    <property type="component" value="Unassembled WGS sequence"/>
</dbReference>
<evidence type="ECO:0000313" key="3">
    <source>
        <dbReference type="EMBL" id="MDI9241626.1"/>
    </source>
</evidence>
<feature type="transmembrane region" description="Helical" evidence="1">
    <location>
        <begin position="108"/>
        <end position="129"/>
    </location>
</feature>
<feature type="transmembrane region" description="Helical" evidence="1">
    <location>
        <begin position="165"/>
        <end position="186"/>
    </location>
</feature>
<dbReference type="Pfam" id="PF01757">
    <property type="entry name" value="Acyl_transf_3"/>
    <property type="match status" value="1"/>
</dbReference>
<evidence type="ECO:0000256" key="1">
    <source>
        <dbReference type="SAM" id="Phobius"/>
    </source>
</evidence>
<accession>A0AAP4BBN9</accession>
<organism evidence="3 4">
    <name type="scientific">Fusibacillus kribbianus</name>
    <dbReference type="NCBI Taxonomy" id="3044208"/>
    <lineage>
        <taxon>Bacteria</taxon>
        <taxon>Bacillati</taxon>
        <taxon>Bacillota</taxon>
        <taxon>Clostridia</taxon>
        <taxon>Lachnospirales</taxon>
        <taxon>Lachnospiraceae</taxon>
        <taxon>Fusibacillus</taxon>
    </lineage>
</organism>
<feature type="transmembrane region" description="Helical" evidence="1">
    <location>
        <begin position="141"/>
        <end position="159"/>
    </location>
</feature>
<feature type="transmembrane region" description="Helical" evidence="1">
    <location>
        <begin position="79"/>
        <end position="102"/>
    </location>
</feature>
<sequence>MQPNQSSAPRNYLFDNIKALMLFFVAFGHTLDVYLASGTFEMTLMKYIYLFHMPMFAFITGYFSKDLDKARNGAVQKCLVPYLLFQGLYIAMANAMIAMGLASFNSDVFQSSILLPSSAFYYLLAVFFWKLSAKDIFRFRYPVVLSLLLGLFISITSHQDFHQGLGAVFSLLFFFVLGVLCTDAAIRKIRSIPRWISVVILIAGILPAYYLPYAIHSVRMTYQSVGFTNVEGILYRLIFYGIALIMGTAIINLVPEKKSFISRIGEASILVYAGSTFLAPHAYVLLARLLGLEQNRFVNMICMTGFCLVLVFLCSLPIFVCWYRKLLQVINRLLFKN</sequence>
<reference evidence="3 4" key="1">
    <citation type="submission" date="2023-05" db="EMBL/GenBank/DDBJ databases">
        <title>[ruminococcus] sp. nov., isolated from a pig farm feces dump.</title>
        <authorList>
            <person name="Chang Y.-H."/>
        </authorList>
    </citation>
    <scope>NUCLEOTIDE SEQUENCE [LARGE SCALE GENOMIC DNA]</scope>
    <source>
        <strain evidence="3 4">YH-rum2234</strain>
    </source>
</reference>
<gene>
    <name evidence="3" type="ORF">QJ036_03920</name>
</gene>
<dbReference type="RefSeq" id="WP_283230133.1">
    <property type="nucleotide sequence ID" value="NZ_JASGBQ010000003.1"/>
</dbReference>
<keyword evidence="1" id="KW-0812">Transmembrane</keyword>
<feature type="transmembrane region" description="Helical" evidence="1">
    <location>
        <begin position="297"/>
        <end position="323"/>
    </location>
</feature>
<keyword evidence="1" id="KW-1133">Transmembrane helix</keyword>
<protein>
    <recommendedName>
        <fullName evidence="2">Acyltransferase 3 domain-containing protein</fullName>
    </recommendedName>
</protein>
<dbReference type="InterPro" id="IPR052734">
    <property type="entry name" value="Nod_factor_acetyltransferase"/>
</dbReference>
<dbReference type="EMBL" id="JASGBQ010000003">
    <property type="protein sequence ID" value="MDI9241626.1"/>
    <property type="molecule type" value="Genomic_DNA"/>
</dbReference>
<keyword evidence="1" id="KW-0472">Membrane</keyword>
<evidence type="ECO:0000313" key="4">
    <source>
        <dbReference type="Proteomes" id="UP001300383"/>
    </source>
</evidence>